<feature type="transmembrane region" description="Helical" evidence="12">
    <location>
        <begin position="93"/>
        <end position="113"/>
    </location>
</feature>
<dbReference type="AlphaFoldDB" id="A0A1E5BW38"/>
<feature type="transmembrane region" description="Helical" evidence="12">
    <location>
        <begin position="55"/>
        <end position="81"/>
    </location>
</feature>
<feature type="transmembrane region" description="Helical" evidence="12">
    <location>
        <begin position="389"/>
        <end position="411"/>
    </location>
</feature>
<keyword evidence="8 12" id="KW-1133">Transmembrane helix</keyword>
<dbReference type="PANTHER" id="PTHR43823:SF3">
    <property type="entry name" value="MULTIDRUG EXPORT PROTEIN MEPA"/>
    <property type="match status" value="1"/>
</dbReference>
<keyword evidence="14" id="KW-1185">Reference proteome</keyword>
<dbReference type="InterPro" id="IPR002528">
    <property type="entry name" value="MATE_fam"/>
</dbReference>
<evidence type="ECO:0000256" key="9">
    <source>
        <dbReference type="ARBA" id="ARBA00023136"/>
    </source>
</evidence>
<gene>
    <name evidence="13" type="ORF">A1OK_17835</name>
</gene>
<feature type="transmembrane region" description="Helical" evidence="12">
    <location>
        <begin position="270"/>
        <end position="288"/>
    </location>
</feature>
<feature type="transmembrane region" description="Helical" evidence="12">
    <location>
        <begin position="16"/>
        <end position="35"/>
    </location>
</feature>
<evidence type="ECO:0000256" key="1">
    <source>
        <dbReference type="ARBA" id="ARBA00004429"/>
    </source>
</evidence>
<dbReference type="GO" id="GO:0042910">
    <property type="term" value="F:xenobiotic transmembrane transporter activity"/>
    <property type="evidence" value="ECO:0007669"/>
    <property type="project" value="InterPro"/>
</dbReference>
<feature type="transmembrane region" description="Helical" evidence="12">
    <location>
        <begin position="318"/>
        <end position="338"/>
    </location>
</feature>
<feature type="transmembrane region" description="Helical" evidence="12">
    <location>
        <begin position="136"/>
        <end position="157"/>
    </location>
</feature>
<evidence type="ECO:0000256" key="3">
    <source>
        <dbReference type="ARBA" id="ARBA00013489"/>
    </source>
</evidence>
<evidence type="ECO:0000256" key="8">
    <source>
        <dbReference type="ARBA" id="ARBA00022989"/>
    </source>
</evidence>
<evidence type="ECO:0000313" key="13">
    <source>
        <dbReference type="EMBL" id="OEE57483.1"/>
    </source>
</evidence>
<keyword evidence="5" id="KW-0813">Transport</keyword>
<evidence type="ECO:0000256" key="12">
    <source>
        <dbReference type="SAM" id="Phobius"/>
    </source>
</evidence>
<evidence type="ECO:0000256" key="7">
    <source>
        <dbReference type="ARBA" id="ARBA00022692"/>
    </source>
</evidence>
<dbReference type="GO" id="GO:0015297">
    <property type="term" value="F:antiporter activity"/>
    <property type="evidence" value="ECO:0007669"/>
    <property type="project" value="InterPro"/>
</dbReference>
<dbReference type="InterPro" id="IPR045070">
    <property type="entry name" value="MATE_MepA-like"/>
</dbReference>
<comment type="caution">
    <text evidence="13">The sequence shown here is derived from an EMBL/GenBank/DDBJ whole genome shotgun (WGS) entry which is preliminary data.</text>
</comment>
<keyword evidence="7 12" id="KW-0812">Transmembrane</keyword>
<feature type="transmembrane region" description="Helical" evidence="12">
    <location>
        <begin position="417"/>
        <end position="436"/>
    </location>
</feature>
<comment type="similarity">
    <text evidence="2">Belongs to the multi antimicrobial extrusion (MATE) (TC 2.A.66.1) family. MepA subfamily.</text>
</comment>
<proteinExistence type="inferred from homology"/>
<dbReference type="InterPro" id="IPR048279">
    <property type="entry name" value="MdtK-like"/>
</dbReference>
<organism evidence="13 14">
    <name type="scientific">Enterovibrio norvegicus FF-454</name>
    <dbReference type="NCBI Taxonomy" id="1185651"/>
    <lineage>
        <taxon>Bacteria</taxon>
        <taxon>Pseudomonadati</taxon>
        <taxon>Pseudomonadota</taxon>
        <taxon>Gammaproteobacteria</taxon>
        <taxon>Vibrionales</taxon>
        <taxon>Vibrionaceae</taxon>
        <taxon>Enterovibrio</taxon>
    </lineage>
</organism>
<protein>
    <recommendedName>
        <fullName evidence="4">Multidrug export protein MepA</fullName>
    </recommendedName>
    <alternativeName>
        <fullName evidence="3">Multidrug resistance protein NorM</fullName>
    </alternativeName>
    <alternativeName>
        <fullName evidence="11">Na(+)/drug antiporter</fullName>
    </alternativeName>
</protein>
<keyword evidence="10" id="KW-0046">Antibiotic resistance</keyword>
<feature type="transmembrane region" description="Helical" evidence="12">
    <location>
        <begin position="237"/>
        <end position="258"/>
    </location>
</feature>
<dbReference type="Proteomes" id="UP000095039">
    <property type="component" value="Unassembled WGS sequence"/>
</dbReference>
<keyword evidence="9 12" id="KW-0472">Membrane</keyword>
<feature type="transmembrane region" description="Helical" evidence="12">
    <location>
        <begin position="169"/>
        <end position="190"/>
    </location>
</feature>
<dbReference type="RefSeq" id="WP_016958373.1">
    <property type="nucleotide sequence ID" value="NZ_AJWN02000109.1"/>
</dbReference>
<dbReference type="EMBL" id="AJWN02000109">
    <property type="protein sequence ID" value="OEE57483.1"/>
    <property type="molecule type" value="Genomic_DNA"/>
</dbReference>
<feature type="transmembrane region" description="Helical" evidence="12">
    <location>
        <begin position="196"/>
        <end position="216"/>
    </location>
</feature>
<evidence type="ECO:0000256" key="6">
    <source>
        <dbReference type="ARBA" id="ARBA00022475"/>
    </source>
</evidence>
<name>A0A1E5BW38_9GAMM</name>
<dbReference type="GO" id="GO:0005886">
    <property type="term" value="C:plasma membrane"/>
    <property type="evidence" value="ECO:0007669"/>
    <property type="project" value="UniProtKB-SubCell"/>
</dbReference>
<dbReference type="PIRSF" id="PIRSF006603">
    <property type="entry name" value="DinF"/>
    <property type="match status" value="1"/>
</dbReference>
<accession>A0A1E5BW38</accession>
<feature type="transmembrane region" description="Helical" evidence="12">
    <location>
        <begin position="358"/>
        <end position="382"/>
    </location>
</feature>
<keyword evidence="6" id="KW-1003">Cell membrane</keyword>
<dbReference type="CDD" id="cd13143">
    <property type="entry name" value="MATE_MepA_like"/>
    <property type="match status" value="1"/>
</dbReference>
<comment type="subcellular location">
    <subcellularLocation>
        <location evidence="1">Cell inner membrane</location>
        <topology evidence="1">Multi-pass membrane protein</topology>
    </subcellularLocation>
</comment>
<dbReference type="InterPro" id="IPR051327">
    <property type="entry name" value="MATE_MepA_subfamily"/>
</dbReference>
<evidence type="ECO:0000256" key="4">
    <source>
        <dbReference type="ARBA" id="ARBA00022106"/>
    </source>
</evidence>
<dbReference type="PANTHER" id="PTHR43823">
    <property type="entry name" value="SPORULATION PROTEIN YKVU"/>
    <property type="match status" value="1"/>
</dbReference>
<dbReference type="NCBIfam" id="NF007130">
    <property type="entry name" value="PRK09575.1"/>
    <property type="match status" value="1"/>
</dbReference>
<sequence>MHTTDLKQSDSITKTFWRFTIPAIAAMIVNGLYQLVDGIFVGHYIGAEGLAAINIAWPVIAVVGGLGLMVGMGAGSLVSIYRGEGNLHKARSAMATGLVLALGLAIVASVYLYCFSASLIGLQGASGLAHGYASDYLMVFELGALATVVAGALPFLIRNDDSPFVATSMMVVGALTNIVLDYLFIGVMSWGLKGAAFATVLAQLVSVVIGLAYLCSSRSFLGVFRHKVKLSFADAKQSLVLGCSSLVMFMYYGVLVGFHNRLFAEYGTPVSVAAFAVVGYLMTLYYVVAEGIAEGMQPQVSFYHGEKSYAKIANVAKLASLVSLVAGLAWLAVLNVFPDVVIGMFSSGNEALLQQATLGIRLHLSAMYLDGLIILASMYFLSVGKGGKALGISVANMLVQFPFLYVLPKFYGVEGVWLAMPISNIVLASIVLPVMWNDIYRQKRKQFALTHAIA</sequence>
<evidence type="ECO:0000256" key="10">
    <source>
        <dbReference type="ARBA" id="ARBA00023251"/>
    </source>
</evidence>
<dbReference type="GO" id="GO:0046677">
    <property type="term" value="P:response to antibiotic"/>
    <property type="evidence" value="ECO:0007669"/>
    <property type="project" value="UniProtKB-KW"/>
</dbReference>
<evidence type="ECO:0000256" key="5">
    <source>
        <dbReference type="ARBA" id="ARBA00022448"/>
    </source>
</evidence>
<evidence type="ECO:0000313" key="14">
    <source>
        <dbReference type="Proteomes" id="UP000095039"/>
    </source>
</evidence>
<reference evidence="13 14" key="1">
    <citation type="journal article" date="2012" name="Science">
        <title>Ecological populations of bacteria act as socially cohesive units of antibiotic production and resistance.</title>
        <authorList>
            <person name="Cordero O.X."/>
            <person name="Wildschutte H."/>
            <person name="Kirkup B."/>
            <person name="Proehl S."/>
            <person name="Ngo L."/>
            <person name="Hussain F."/>
            <person name="Le Roux F."/>
            <person name="Mincer T."/>
            <person name="Polz M.F."/>
        </authorList>
    </citation>
    <scope>NUCLEOTIDE SEQUENCE [LARGE SCALE GENOMIC DNA]</scope>
    <source>
        <strain evidence="13 14">FF-454</strain>
    </source>
</reference>
<evidence type="ECO:0000256" key="2">
    <source>
        <dbReference type="ARBA" id="ARBA00008417"/>
    </source>
</evidence>
<dbReference type="Pfam" id="PF01554">
    <property type="entry name" value="MatE"/>
    <property type="match status" value="2"/>
</dbReference>
<evidence type="ECO:0000256" key="11">
    <source>
        <dbReference type="ARBA" id="ARBA00030855"/>
    </source>
</evidence>